<name>A0A0F9NYL5_9ZZZZ</name>
<comment type="caution">
    <text evidence="2">The sequence shown here is derived from an EMBL/GenBank/DDBJ whole genome shotgun (WGS) entry which is preliminary data.</text>
</comment>
<sequence>MNRKKKILQKKVQDWWIGGQDFYEYLGFVFGINKTVDTPTANDTAQAAILYLYSDDVTYWYAYYVGADNDVNQDKMYLHRCLKSADILNGSNWVRYGGTTPTLILGFVPLTDSAGMFFIVFALYQYNIKSNIYLRTLTLSIGILAREIVFFVIPLIIIWSFIDIPKIFKKHGFKTFRNWDKAWR</sequence>
<feature type="non-terminal residue" evidence="2">
    <location>
        <position position="184"/>
    </location>
</feature>
<feature type="transmembrane region" description="Helical" evidence="1">
    <location>
        <begin position="103"/>
        <end position="126"/>
    </location>
</feature>
<evidence type="ECO:0000256" key="1">
    <source>
        <dbReference type="SAM" id="Phobius"/>
    </source>
</evidence>
<protein>
    <submittedName>
        <fullName evidence="2">Uncharacterized protein</fullName>
    </submittedName>
</protein>
<reference evidence="2" key="1">
    <citation type="journal article" date="2015" name="Nature">
        <title>Complex archaea that bridge the gap between prokaryotes and eukaryotes.</title>
        <authorList>
            <person name="Spang A."/>
            <person name="Saw J.H."/>
            <person name="Jorgensen S.L."/>
            <person name="Zaremba-Niedzwiedzka K."/>
            <person name="Martijn J."/>
            <person name="Lind A.E."/>
            <person name="van Eijk R."/>
            <person name="Schleper C."/>
            <person name="Guy L."/>
            <person name="Ettema T.J."/>
        </authorList>
    </citation>
    <scope>NUCLEOTIDE SEQUENCE</scope>
</reference>
<keyword evidence="1" id="KW-1133">Transmembrane helix</keyword>
<accession>A0A0F9NYL5</accession>
<dbReference type="EMBL" id="LAZR01007275">
    <property type="protein sequence ID" value="KKM86327.1"/>
    <property type="molecule type" value="Genomic_DNA"/>
</dbReference>
<keyword evidence="1" id="KW-0812">Transmembrane</keyword>
<evidence type="ECO:0000313" key="2">
    <source>
        <dbReference type="EMBL" id="KKM86327.1"/>
    </source>
</evidence>
<keyword evidence="1" id="KW-0472">Membrane</keyword>
<organism evidence="2">
    <name type="scientific">marine sediment metagenome</name>
    <dbReference type="NCBI Taxonomy" id="412755"/>
    <lineage>
        <taxon>unclassified sequences</taxon>
        <taxon>metagenomes</taxon>
        <taxon>ecological metagenomes</taxon>
    </lineage>
</organism>
<feature type="transmembrane region" description="Helical" evidence="1">
    <location>
        <begin position="132"/>
        <end position="162"/>
    </location>
</feature>
<dbReference type="AlphaFoldDB" id="A0A0F9NYL5"/>
<proteinExistence type="predicted"/>
<gene>
    <name evidence="2" type="ORF">LCGC14_1280180</name>
</gene>